<reference evidence="3" key="1">
    <citation type="submission" date="2016-10" db="EMBL/GenBank/DDBJ databases">
        <authorList>
            <person name="Varghese N."/>
            <person name="Submissions S."/>
        </authorList>
    </citation>
    <scope>NUCLEOTIDE SEQUENCE [LARGE SCALE GENOMIC DNA]</scope>
    <source>
        <strain evidence="3">JCM 10271</strain>
    </source>
</reference>
<dbReference type="Proteomes" id="UP000243106">
    <property type="component" value="Unassembled WGS sequence"/>
</dbReference>
<dbReference type="PROSITE" id="PS51257">
    <property type="entry name" value="PROKAR_LIPOPROTEIN"/>
    <property type="match status" value="1"/>
</dbReference>
<keyword evidence="1" id="KW-0732">Signal</keyword>
<accession>A0A1I5UU57</accession>
<evidence type="ECO:0000256" key="1">
    <source>
        <dbReference type="SAM" id="SignalP"/>
    </source>
</evidence>
<dbReference type="EMBL" id="FOXV01000001">
    <property type="protein sequence ID" value="SFP98752.1"/>
    <property type="molecule type" value="Genomic_DNA"/>
</dbReference>
<protein>
    <recommendedName>
        <fullName evidence="4">Lipoprotein</fullName>
    </recommendedName>
</protein>
<dbReference type="STRING" id="93684.SAMN05421853_101171"/>
<evidence type="ECO:0000313" key="3">
    <source>
        <dbReference type="Proteomes" id="UP000243106"/>
    </source>
</evidence>
<evidence type="ECO:0000313" key="2">
    <source>
        <dbReference type="EMBL" id="SFP98752.1"/>
    </source>
</evidence>
<sequence>MARGFKPLAAAALTALSACAAPPAPAPQPAPIVQADVYTGKGAGLSAHGAGVRTGGSVVTAASVDCPPGAPTLYRGTLYCLD</sequence>
<feature type="signal peptide" evidence="1">
    <location>
        <begin position="1"/>
        <end position="20"/>
    </location>
</feature>
<organism evidence="2 3">
    <name type="scientific">Roseivivax halotolerans</name>
    <dbReference type="NCBI Taxonomy" id="93684"/>
    <lineage>
        <taxon>Bacteria</taxon>
        <taxon>Pseudomonadati</taxon>
        <taxon>Pseudomonadota</taxon>
        <taxon>Alphaproteobacteria</taxon>
        <taxon>Rhodobacterales</taxon>
        <taxon>Roseobacteraceae</taxon>
        <taxon>Roseivivax</taxon>
    </lineage>
</organism>
<dbReference type="RefSeq" id="WP_093008899.1">
    <property type="nucleotide sequence ID" value="NZ_FOXV01000001.1"/>
</dbReference>
<dbReference type="AlphaFoldDB" id="A0A1I5UU57"/>
<evidence type="ECO:0008006" key="4">
    <source>
        <dbReference type="Google" id="ProtNLM"/>
    </source>
</evidence>
<keyword evidence="3" id="KW-1185">Reference proteome</keyword>
<feature type="chain" id="PRO_5017441021" description="Lipoprotein" evidence="1">
    <location>
        <begin position="21"/>
        <end position="82"/>
    </location>
</feature>
<proteinExistence type="predicted"/>
<gene>
    <name evidence="2" type="ORF">SAMN05421853_101171</name>
</gene>
<name>A0A1I5UU57_9RHOB</name>